<reference evidence="5" key="1">
    <citation type="submission" date="2025-08" db="UniProtKB">
        <authorList>
            <consortium name="RefSeq"/>
        </authorList>
    </citation>
    <scope>IDENTIFICATION</scope>
</reference>
<dbReference type="NCBIfam" id="TIGR00654">
    <property type="entry name" value="PhzF_family"/>
    <property type="match status" value="1"/>
</dbReference>
<organism evidence="4 5">
    <name type="scientific">Aplysia californica</name>
    <name type="common">California sea hare</name>
    <dbReference type="NCBI Taxonomy" id="6500"/>
    <lineage>
        <taxon>Eukaryota</taxon>
        <taxon>Metazoa</taxon>
        <taxon>Spiralia</taxon>
        <taxon>Lophotrochozoa</taxon>
        <taxon>Mollusca</taxon>
        <taxon>Gastropoda</taxon>
        <taxon>Heterobranchia</taxon>
        <taxon>Euthyneura</taxon>
        <taxon>Tectipleura</taxon>
        <taxon>Aplysiida</taxon>
        <taxon>Aplysioidea</taxon>
        <taxon>Aplysiidae</taxon>
        <taxon>Aplysia</taxon>
    </lineage>
</organism>
<dbReference type="PANTHER" id="PTHR13774:SF17">
    <property type="entry name" value="PHENAZINE BIOSYNTHESIS-LIKE DOMAIN-CONTAINING PROTEIN"/>
    <property type="match status" value="1"/>
</dbReference>
<dbReference type="GeneID" id="101856243"/>
<evidence type="ECO:0000256" key="3">
    <source>
        <dbReference type="SAM" id="MobiDB-lite"/>
    </source>
</evidence>
<protein>
    <submittedName>
        <fullName evidence="5">Phenazine biosynthesis-like domain-containing protein 1</fullName>
    </submittedName>
</protein>
<evidence type="ECO:0000256" key="1">
    <source>
        <dbReference type="ARBA" id="ARBA00008270"/>
    </source>
</evidence>
<gene>
    <name evidence="5" type="primary">LOC101856243</name>
</gene>
<keyword evidence="4" id="KW-1185">Reference proteome</keyword>
<name>A0ABM0ZUI1_APLCA</name>
<proteinExistence type="inferred from homology"/>
<dbReference type="SUPFAM" id="SSF54506">
    <property type="entry name" value="Diaminopimelate epimerase-like"/>
    <property type="match status" value="1"/>
</dbReference>
<keyword evidence="2" id="KW-0413">Isomerase</keyword>
<dbReference type="PIRSF" id="PIRSF016184">
    <property type="entry name" value="PhzC_PhzF"/>
    <property type="match status" value="1"/>
</dbReference>
<sequence>MTKNTWPCGRSEGQGLLLRPSELPTAHCPPSPRALSSQLSSKLERKMSGEERSIPIYTVDAFTGEPFAGNPAAVCLLDSESVLNDEERLKLGAEMNLSETSFVVPQNGGDFVNGSKFGLRWFTPTSEVDLCGHATLASAAVLFFDRGNKSERLEFASRSGPLYVTKSGNKMSLNFPLNPPSPRDQDDIKNLLKISVGDLGLIQDVQLSNTTRKLLIRLRDDVTREALEKLEPLIGQMVPTYNTGEIKGVGITIKGSRENGCVDRDGNVYDFVSRYFAPWLGIPEDPVTGSWHTVAGAYWAKELGKTEMYARQCSRRGGEMWLKVDPQRVTMSGQAVINLKGTFYL</sequence>
<evidence type="ECO:0000256" key="2">
    <source>
        <dbReference type="ARBA" id="ARBA00023235"/>
    </source>
</evidence>
<dbReference type="Gene3D" id="3.10.310.10">
    <property type="entry name" value="Diaminopimelate Epimerase, Chain A, domain 1"/>
    <property type="match status" value="2"/>
</dbReference>
<dbReference type="Proteomes" id="UP000694888">
    <property type="component" value="Unplaced"/>
</dbReference>
<evidence type="ECO:0000313" key="5">
    <source>
        <dbReference type="RefSeq" id="XP_012934731.1"/>
    </source>
</evidence>
<dbReference type="RefSeq" id="XP_012934731.1">
    <property type="nucleotide sequence ID" value="XM_013079277.2"/>
</dbReference>
<accession>A0ABM0ZUI1</accession>
<dbReference type="Pfam" id="PF02567">
    <property type="entry name" value="PhzC-PhzF"/>
    <property type="match status" value="1"/>
</dbReference>
<evidence type="ECO:0000313" key="4">
    <source>
        <dbReference type="Proteomes" id="UP000694888"/>
    </source>
</evidence>
<dbReference type="PANTHER" id="PTHR13774">
    <property type="entry name" value="PHENAZINE BIOSYNTHESIS PROTEIN"/>
    <property type="match status" value="1"/>
</dbReference>
<dbReference type="InterPro" id="IPR003719">
    <property type="entry name" value="Phenazine_PhzF-like"/>
</dbReference>
<comment type="similarity">
    <text evidence="1">Belongs to the PhzF family.</text>
</comment>
<feature type="region of interest" description="Disordered" evidence="3">
    <location>
        <begin position="21"/>
        <end position="47"/>
    </location>
</feature>